<dbReference type="InterPro" id="IPR009305">
    <property type="entry name" value="Mpo1-like"/>
</dbReference>
<keyword evidence="3" id="KW-1185">Reference proteome</keyword>
<organism evidence="2 3">
    <name type="scientific">Ferrimonas aestuarii</name>
    <dbReference type="NCBI Taxonomy" id="2569539"/>
    <lineage>
        <taxon>Bacteria</taxon>
        <taxon>Pseudomonadati</taxon>
        <taxon>Pseudomonadota</taxon>
        <taxon>Gammaproteobacteria</taxon>
        <taxon>Alteromonadales</taxon>
        <taxon>Ferrimonadaceae</taxon>
        <taxon>Ferrimonas</taxon>
    </lineage>
</organism>
<accession>A0A4U1BRD2</accession>
<protein>
    <submittedName>
        <fullName evidence="2">DUF962 domain-containing protein</fullName>
    </submittedName>
</protein>
<reference evidence="2 3" key="1">
    <citation type="submission" date="2019-04" db="EMBL/GenBank/DDBJ databases">
        <authorList>
            <person name="Hwang J.C."/>
        </authorList>
    </citation>
    <scope>NUCLEOTIDE SEQUENCE [LARGE SCALE GENOMIC DNA]</scope>
    <source>
        <strain evidence="2 3">IMCC35002</strain>
    </source>
</reference>
<dbReference type="OrthoDB" id="5515308at2"/>
<dbReference type="AlphaFoldDB" id="A0A4U1BRD2"/>
<sequence>MKTVEQWFEEYGASHKNPTNKKVHWICVPLITFSVVGMLWALSPLLTMGLMVAAILFYLRLSLPLAIGMALILTLMLWLASTLVNPFLVSIVIFVAAWIGQFWGHKVEGKKPSFFKDLQFLLIGPIWLLGFVFRKQGWRY</sequence>
<dbReference type="Pfam" id="PF06127">
    <property type="entry name" value="Mpo1-like"/>
    <property type="match status" value="2"/>
</dbReference>
<feature type="transmembrane region" description="Helical" evidence="1">
    <location>
        <begin position="115"/>
        <end position="133"/>
    </location>
</feature>
<keyword evidence="1" id="KW-0472">Membrane</keyword>
<proteinExistence type="predicted"/>
<dbReference type="Proteomes" id="UP000305675">
    <property type="component" value="Unassembled WGS sequence"/>
</dbReference>
<gene>
    <name evidence="2" type="ORF">FCL42_03315</name>
</gene>
<feature type="transmembrane region" description="Helical" evidence="1">
    <location>
        <begin position="23"/>
        <end position="43"/>
    </location>
</feature>
<dbReference type="PANTHER" id="PTHR28026">
    <property type="entry name" value="DUF962 DOMAIN PROTEIN (AFU_ORTHOLOGUE AFUA_8G05310)"/>
    <property type="match status" value="1"/>
</dbReference>
<evidence type="ECO:0000256" key="1">
    <source>
        <dbReference type="SAM" id="Phobius"/>
    </source>
</evidence>
<feature type="transmembrane region" description="Helical" evidence="1">
    <location>
        <begin position="55"/>
        <end position="80"/>
    </location>
</feature>
<evidence type="ECO:0000313" key="3">
    <source>
        <dbReference type="Proteomes" id="UP000305675"/>
    </source>
</evidence>
<feature type="transmembrane region" description="Helical" evidence="1">
    <location>
        <begin position="86"/>
        <end position="103"/>
    </location>
</feature>
<dbReference type="PANTHER" id="PTHR28026:SF9">
    <property type="entry name" value="2-HYDROXY-PALMITIC ACID DIOXYGENASE MPO1"/>
    <property type="match status" value="1"/>
</dbReference>
<dbReference type="GO" id="GO:0046521">
    <property type="term" value="P:sphingoid catabolic process"/>
    <property type="evidence" value="ECO:0007669"/>
    <property type="project" value="TreeGrafter"/>
</dbReference>
<comment type="caution">
    <text evidence="2">The sequence shown here is derived from an EMBL/GenBank/DDBJ whole genome shotgun (WGS) entry which is preliminary data.</text>
</comment>
<evidence type="ECO:0000313" key="2">
    <source>
        <dbReference type="EMBL" id="TKB57320.1"/>
    </source>
</evidence>
<keyword evidence="1" id="KW-0812">Transmembrane</keyword>
<keyword evidence="1" id="KW-1133">Transmembrane helix</keyword>
<dbReference type="EMBL" id="SWCJ01000002">
    <property type="protein sequence ID" value="TKB57320.1"/>
    <property type="molecule type" value="Genomic_DNA"/>
</dbReference>
<dbReference type="RefSeq" id="WP_136861966.1">
    <property type="nucleotide sequence ID" value="NZ_SWCJ01000002.1"/>
</dbReference>
<name>A0A4U1BRD2_9GAMM</name>
<dbReference type="GO" id="GO:0016020">
    <property type="term" value="C:membrane"/>
    <property type="evidence" value="ECO:0007669"/>
    <property type="project" value="GOC"/>
</dbReference>